<dbReference type="KEGG" id="spir:CWM47_12765"/>
<dbReference type="Pfam" id="PF04616">
    <property type="entry name" value="Glyco_hydro_43"/>
    <property type="match status" value="1"/>
</dbReference>
<comment type="similarity">
    <text evidence="1 6">Belongs to the glycosyl hydrolase 43 family.</text>
</comment>
<dbReference type="PANTHER" id="PTHR42812">
    <property type="entry name" value="BETA-XYLOSIDASE"/>
    <property type="match status" value="1"/>
</dbReference>
<feature type="site" description="Important for catalytic activity, responsible for pKa modulation of the active site Glu and correct orientation of both the proton donor and substrate" evidence="5">
    <location>
        <position position="150"/>
    </location>
</feature>
<evidence type="ECO:0000256" key="1">
    <source>
        <dbReference type="ARBA" id="ARBA00009865"/>
    </source>
</evidence>
<dbReference type="OrthoDB" id="9801455at2"/>
<dbReference type="InterPro" id="IPR051795">
    <property type="entry name" value="Glycosyl_Hydrlase_43"/>
</dbReference>
<evidence type="ECO:0000256" key="6">
    <source>
        <dbReference type="RuleBase" id="RU361187"/>
    </source>
</evidence>
<evidence type="ECO:0000313" key="9">
    <source>
        <dbReference type="Proteomes" id="UP000232883"/>
    </source>
</evidence>
<protein>
    <submittedName>
        <fullName evidence="8">Glycoside hydrolase</fullName>
    </submittedName>
</protein>
<keyword evidence="3 6" id="KW-0326">Glycosidase</keyword>
<organism evidence="8 9">
    <name type="scientific">Spirosoma pollinicola</name>
    <dbReference type="NCBI Taxonomy" id="2057025"/>
    <lineage>
        <taxon>Bacteria</taxon>
        <taxon>Pseudomonadati</taxon>
        <taxon>Bacteroidota</taxon>
        <taxon>Cytophagia</taxon>
        <taxon>Cytophagales</taxon>
        <taxon>Cytophagaceae</taxon>
        <taxon>Spirosoma</taxon>
    </lineage>
</organism>
<dbReference type="Gene3D" id="2.115.10.20">
    <property type="entry name" value="Glycosyl hydrolase domain, family 43"/>
    <property type="match status" value="1"/>
</dbReference>
<feature type="signal peptide" evidence="7">
    <location>
        <begin position="1"/>
        <end position="20"/>
    </location>
</feature>
<dbReference type="CDD" id="cd08999">
    <property type="entry name" value="GH43_ABN-like"/>
    <property type="match status" value="1"/>
</dbReference>
<keyword evidence="9" id="KW-1185">Reference proteome</keyword>
<dbReference type="SUPFAM" id="SSF75005">
    <property type="entry name" value="Arabinanase/levansucrase/invertase"/>
    <property type="match status" value="1"/>
</dbReference>
<feature type="active site" description="Proton acceptor" evidence="4">
    <location>
        <position position="43"/>
    </location>
</feature>
<sequence>MTRISLAAFFLVVSIIRCVAQTTPPLATTGTYQNPVISGDFADPSIIRVGDTYYAVGTSSEWGPAFPIYTSKDLVNWAYVGPVFTKLPAWTMGSFWAPELVYRKGTFYVYYTARRKSDGHSYIGVATTQDLRKGFTDHGVLIEWTAEAIDAFVIEDEGHLYITWKAYGLDKGKDIEILGAELSADGLRVIGKAFSLLKADRDGWEAGGAEGQAIVKHGRYFYMTYSGNTCCGAQCNYQVGLARAEKLQGPWEKFSGNPVLVSSVAWKCPGHGTVVTTPNNRYFYLHHAYNGTDFTFTGRQGVLSELVWNDNTQWPAFRYGTTTPAQAESPAGVSQKRNLNLSVNFAKDKTPVPWVWDVSQPKPGFTVQQGQLQLANTASSVAGSFLGLVVKKGTYTFSAEVNPVVNLQQSVCVYGDANNAIGFGIQKDSLQLWQVKDGVRTVLKTQSLPGNQSSLKLLIHSKLGQFYTFGWQLKGGPPILLSDAPLNGSFLPRWDRAPRVGISVSGQPKAISHVQSISMDIEEDSH</sequence>
<dbReference type="InterPro" id="IPR023296">
    <property type="entry name" value="Glyco_hydro_beta-prop_sf"/>
</dbReference>
<dbReference type="GO" id="GO:0004553">
    <property type="term" value="F:hydrolase activity, hydrolyzing O-glycosyl compounds"/>
    <property type="evidence" value="ECO:0007669"/>
    <property type="project" value="InterPro"/>
</dbReference>
<keyword evidence="7" id="KW-0732">Signal</keyword>
<dbReference type="RefSeq" id="WP_100988346.1">
    <property type="nucleotide sequence ID" value="NZ_CP025096.1"/>
</dbReference>
<evidence type="ECO:0000256" key="2">
    <source>
        <dbReference type="ARBA" id="ARBA00022801"/>
    </source>
</evidence>
<reference evidence="8 9" key="1">
    <citation type="submission" date="2017-11" db="EMBL/GenBank/DDBJ databases">
        <title>Taxonomic description and genome sequences of Spirosoma HA7 sp. nov., isolated from pollen microhabitat of Corylus avellana.</title>
        <authorList>
            <person name="Ambika Manirajan B."/>
            <person name="Suarez C."/>
            <person name="Ratering S."/>
            <person name="Geissler-Plaum R."/>
            <person name="Cardinale M."/>
            <person name="Sylvia S."/>
        </authorList>
    </citation>
    <scope>NUCLEOTIDE SEQUENCE [LARGE SCALE GENOMIC DNA]</scope>
    <source>
        <strain evidence="8 9">HA7</strain>
    </source>
</reference>
<evidence type="ECO:0000256" key="7">
    <source>
        <dbReference type="SAM" id="SignalP"/>
    </source>
</evidence>
<dbReference type="PANTHER" id="PTHR42812:SF5">
    <property type="entry name" value="ENDO-ARABINASE"/>
    <property type="match status" value="1"/>
</dbReference>
<dbReference type="AlphaFoldDB" id="A0A2K8YYG7"/>
<dbReference type="GO" id="GO:0005975">
    <property type="term" value="P:carbohydrate metabolic process"/>
    <property type="evidence" value="ECO:0007669"/>
    <property type="project" value="InterPro"/>
</dbReference>
<evidence type="ECO:0000256" key="4">
    <source>
        <dbReference type="PIRSR" id="PIRSR606710-1"/>
    </source>
</evidence>
<dbReference type="InterPro" id="IPR006710">
    <property type="entry name" value="Glyco_hydro_43"/>
</dbReference>
<keyword evidence="2 6" id="KW-0378">Hydrolase</keyword>
<evidence type="ECO:0000313" key="8">
    <source>
        <dbReference type="EMBL" id="AUD02629.1"/>
    </source>
</evidence>
<name>A0A2K8YYG7_9BACT</name>
<accession>A0A2K8YYG7</accession>
<dbReference type="EMBL" id="CP025096">
    <property type="protein sequence ID" value="AUD02629.1"/>
    <property type="molecule type" value="Genomic_DNA"/>
</dbReference>
<gene>
    <name evidence="8" type="ORF">CWM47_12765</name>
</gene>
<feature type="chain" id="PRO_5014681705" evidence="7">
    <location>
        <begin position="21"/>
        <end position="526"/>
    </location>
</feature>
<dbReference type="Proteomes" id="UP000232883">
    <property type="component" value="Chromosome"/>
</dbReference>
<feature type="active site" description="Proton donor" evidence="4">
    <location>
        <position position="210"/>
    </location>
</feature>
<evidence type="ECO:0000256" key="3">
    <source>
        <dbReference type="ARBA" id="ARBA00023295"/>
    </source>
</evidence>
<proteinExistence type="inferred from homology"/>
<evidence type="ECO:0000256" key="5">
    <source>
        <dbReference type="PIRSR" id="PIRSR606710-2"/>
    </source>
</evidence>